<comment type="caution">
    <text evidence="2">The sequence shown here is derived from an EMBL/GenBank/DDBJ whole genome shotgun (WGS) entry which is preliminary data.</text>
</comment>
<gene>
    <name evidence="2" type="ORF">EYF80_044471</name>
</gene>
<dbReference type="Proteomes" id="UP000314294">
    <property type="component" value="Unassembled WGS sequence"/>
</dbReference>
<accession>A0A4Z2FWP9</accession>
<protein>
    <submittedName>
        <fullName evidence="2">Uncharacterized protein</fullName>
    </submittedName>
</protein>
<dbReference type="AlphaFoldDB" id="A0A4Z2FWP9"/>
<organism evidence="2 3">
    <name type="scientific">Liparis tanakae</name>
    <name type="common">Tanaka's snailfish</name>
    <dbReference type="NCBI Taxonomy" id="230148"/>
    <lineage>
        <taxon>Eukaryota</taxon>
        <taxon>Metazoa</taxon>
        <taxon>Chordata</taxon>
        <taxon>Craniata</taxon>
        <taxon>Vertebrata</taxon>
        <taxon>Euteleostomi</taxon>
        <taxon>Actinopterygii</taxon>
        <taxon>Neopterygii</taxon>
        <taxon>Teleostei</taxon>
        <taxon>Neoteleostei</taxon>
        <taxon>Acanthomorphata</taxon>
        <taxon>Eupercaria</taxon>
        <taxon>Perciformes</taxon>
        <taxon>Cottioidei</taxon>
        <taxon>Cottales</taxon>
        <taxon>Liparidae</taxon>
        <taxon>Liparis</taxon>
    </lineage>
</organism>
<evidence type="ECO:0000256" key="1">
    <source>
        <dbReference type="SAM" id="MobiDB-lite"/>
    </source>
</evidence>
<name>A0A4Z2FWP9_9TELE</name>
<dbReference type="EMBL" id="SRLO01000853">
    <property type="protein sequence ID" value="TNN45330.1"/>
    <property type="molecule type" value="Genomic_DNA"/>
</dbReference>
<sequence length="86" mass="9172">MRRCAVQRLVERCETASVELNGLQQMGSLSSAMGTMTTQPVRHIIIAPPEDRATVSPIQMACNGTAERPPGAEWADDPGREPGAAP</sequence>
<keyword evidence="3" id="KW-1185">Reference proteome</keyword>
<evidence type="ECO:0000313" key="3">
    <source>
        <dbReference type="Proteomes" id="UP000314294"/>
    </source>
</evidence>
<reference evidence="2 3" key="1">
    <citation type="submission" date="2019-03" db="EMBL/GenBank/DDBJ databases">
        <title>First draft genome of Liparis tanakae, snailfish: a comprehensive survey of snailfish specific genes.</title>
        <authorList>
            <person name="Kim W."/>
            <person name="Song I."/>
            <person name="Jeong J.-H."/>
            <person name="Kim D."/>
            <person name="Kim S."/>
            <person name="Ryu S."/>
            <person name="Song J.Y."/>
            <person name="Lee S.K."/>
        </authorList>
    </citation>
    <scope>NUCLEOTIDE SEQUENCE [LARGE SCALE GENOMIC DNA]</scope>
    <source>
        <tissue evidence="2">Muscle</tissue>
    </source>
</reference>
<evidence type="ECO:0000313" key="2">
    <source>
        <dbReference type="EMBL" id="TNN45330.1"/>
    </source>
</evidence>
<feature type="region of interest" description="Disordered" evidence="1">
    <location>
        <begin position="63"/>
        <end position="86"/>
    </location>
</feature>
<proteinExistence type="predicted"/>